<gene>
    <name evidence="7" type="ORF">P255_02728</name>
</gene>
<dbReference type="SMART" id="SM00086">
    <property type="entry name" value="PAC"/>
    <property type="match status" value="2"/>
</dbReference>
<dbReference type="CDD" id="cd00130">
    <property type="entry name" value="PAS"/>
    <property type="match status" value="2"/>
</dbReference>
<dbReference type="InterPro" id="IPR043128">
    <property type="entry name" value="Rev_trsase/Diguanyl_cyclase"/>
</dbReference>
<dbReference type="NCBIfam" id="TIGR00229">
    <property type="entry name" value="sensory_box"/>
    <property type="match status" value="2"/>
</dbReference>
<dbReference type="SUPFAM" id="SSF141868">
    <property type="entry name" value="EAL domain-like"/>
    <property type="match status" value="1"/>
</dbReference>
<feature type="domain" description="EAL" evidence="5">
    <location>
        <begin position="601"/>
        <end position="855"/>
    </location>
</feature>
<evidence type="ECO:0000259" key="4">
    <source>
        <dbReference type="PROSITE" id="PS50113"/>
    </source>
</evidence>
<dbReference type="Gene3D" id="3.30.70.270">
    <property type="match status" value="1"/>
</dbReference>
<dbReference type="InterPro" id="IPR000700">
    <property type="entry name" value="PAS-assoc_C"/>
</dbReference>
<dbReference type="NCBIfam" id="TIGR00254">
    <property type="entry name" value="GGDEF"/>
    <property type="match status" value="1"/>
</dbReference>
<reference evidence="7 8" key="1">
    <citation type="submission" date="2013-10" db="EMBL/GenBank/DDBJ databases">
        <title>The Genome Sequence of Acinetobacter brisouii CIP 110357.</title>
        <authorList>
            <consortium name="The Broad Institute Genomics Platform"/>
            <consortium name="The Broad Institute Genome Sequencing Center for Infectious Disease"/>
            <person name="Cerqueira G."/>
            <person name="Feldgarden M."/>
            <person name="Courvalin P."/>
            <person name="Grillot-Courvalin C."/>
            <person name="Clermont D."/>
            <person name="Rocha E."/>
            <person name="Yoon E.-J."/>
            <person name="Nemec A."/>
            <person name="Young S.K."/>
            <person name="Zeng Q."/>
            <person name="Gargeya S."/>
            <person name="Fitzgerald M."/>
            <person name="Abouelleil A."/>
            <person name="Alvarado L."/>
            <person name="Berlin A.M."/>
            <person name="Chapman S.B."/>
            <person name="Gainer-Dewar J."/>
            <person name="Goldberg J."/>
            <person name="Gnerre S."/>
            <person name="Griggs A."/>
            <person name="Gujja S."/>
            <person name="Hansen M."/>
            <person name="Howarth C."/>
            <person name="Imamovic A."/>
            <person name="Ireland A."/>
            <person name="Larimer J."/>
            <person name="McCowan C."/>
            <person name="Murphy C."/>
            <person name="Pearson M."/>
            <person name="Poon T.W."/>
            <person name="Priest M."/>
            <person name="Roberts A."/>
            <person name="Saif S."/>
            <person name="Shea T."/>
            <person name="Sykes S."/>
            <person name="Wortman J."/>
            <person name="Nusbaum C."/>
            <person name="Birren B."/>
        </authorList>
    </citation>
    <scope>NUCLEOTIDE SEQUENCE [LARGE SCALE GENOMIC DNA]</scope>
    <source>
        <strain evidence="7 8">CIP 110357</strain>
    </source>
</reference>
<dbReference type="InterPro" id="IPR029787">
    <property type="entry name" value="Nucleotide_cyclase"/>
</dbReference>
<dbReference type="InterPro" id="IPR013656">
    <property type="entry name" value="PAS_4"/>
</dbReference>
<dbReference type="EC" id="3.1.4.52" evidence="1"/>
<dbReference type="InterPro" id="IPR003018">
    <property type="entry name" value="GAF"/>
</dbReference>
<feature type="domain" description="PAC" evidence="4">
    <location>
        <begin position="250"/>
        <end position="302"/>
    </location>
</feature>
<dbReference type="GO" id="GO:0071111">
    <property type="term" value="F:cyclic-guanylate-specific phosphodiesterase activity"/>
    <property type="evidence" value="ECO:0007669"/>
    <property type="project" value="UniProtKB-EC"/>
</dbReference>
<dbReference type="Pfam" id="PF13426">
    <property type="entry name" value="PAS_9"/>
    <property type="match status" value="1"/>
</dbReference>
<comment type="caution">
    <text evidence="7">The sequence shown here is derived from an EMBL/GenBank/DDBJ whole genome shotgun (WGS) entry which is preliminary data.</text>
</comment>
<name>V2U4T5_9GAMM</name>
<dbReference type="Proteomes" id="UP000018418">
    <property type="component" value="Unassembled WGS sequence"/>
</dbReference>
<accession>V2U4T5</accession>
<dbReference type="PATRIC" id="fig|1341683.3.peg.2693"/>
<dbReference type="HOGENOM" id="CLU_000445_70_34_6"/>
<dbReference type="SMART" id="SM00091">
    <property type="entry name" value="PAS"/>
    <property type="match status" value="2"/>
</dbReference>
<dbReference type="STRING" id="396323.VH98_03365"/>
<dbReference type="Gene3D" id="3.30.450.40">
    <property type="match status" value="1"/>
</dbReference>
<dbReference type="PROSITE" id="PS50883">
    <property type="entry name" value="EAL"/>
    <property type="match status" value="1"/>
</dbReference>
<sequence length="859" mass="98277">MISKINDHDTQYLFDLIGLHTELKTILHAITKWLENRITNAIVSIILFSETEQNLHIINGGAYFTTQDKKILDHFKISPDVSIYEKFNFNRLTSIINENFKSDPNWVSAQNLLKEKNMTACWSTPVINAQGVLYGTFETYYYQSKKPTDESIRLLHRAAALIALALDLQNERQRRLAINDKHDSFFKHHPDGCFELDFEGKFVSVNLASLQLSGFTEEKIRGIHYSHWIHPEYQSTAKSAFDQTLKGKTQHFELQTYQNAYGKTYWLNLTCLPIMQDKQITGIFCIAQDITTRHITENHLRLLKRGVSASPNGMIMTDADADMPIVYVNPAFLNITGYTEAEVLGKNCRFLQGADTDPSAIRKIRNALREKHEIEVTLKNYRKDGSSFWNKLTLAPVLDELGNCTHFVGIQQDVTKQRIQEEHIAHLHTHDTLTNLPNRQYFETQLQRSFEHVKNTQHPLFILYIDLDDFRLLNDSLGYFIGDQLIKAVSIRMQSLMQANDLLARFAGDEFIVMLTQFNEKQDVIQFVESTLSLLSKPFYIAKEKIYITASIGIIDNTANTQHPNDLLHHSELAMNEAKRRGRNTWHWYEADKKNLDQINYLSLRNDLIDALKEKQFKIYYQPLVDPLTGQVKAVEALIRWEHPQKGLMSPDTFIPFAERTGQIVAIGQWILQQACLDVADWNIKNNVALHVAVNISPLQFRRSGFLHELQQALSASNLPANLLKIEVIESMLIAEADRSIEILQTIRSLGIQVAIDDFGTGYSSLSYLRRLPANQIKLDRSFIRHIPHNSQDAAIVQAIITLAHQLGLEVVAEGVETSDQAVFLTQNGCNMLQGYYYAHPTPLENLKTSYSPCVMLLS</sequence>
<dbReference type="Gene3D" id="3.30.450.20">
    <property type="entry name" value="PAS domain"/>
    <property type="match status" value="2"/>
</dbReference>
<dbReference type="InterPro" id="IPR001610">
    <property type="entry name" value="PAC"/>
</dbReference>
<feature type="domain" description="PAC" evidence="4">
    <location>
        <begin position="372"/>
        <end position="426"/>
    </location>
</feature>
<feature type="domain" description="PAS" evidence="3">
    <location>
        <begin position="194"/>
        <end position="248"/>
    </location>
</feature>
<proteinExistence type="predicted"/>
<organism evidence="7 8">
    <name type="scientific">Acinetobacter brisouii CIP 110357</name>
    <dbReference type="NCBI Taxonomy" id="1341683"/>
    <lineage>
        <taxon>Bacteria</taxon>
        <taxon>Pseudomonadati</taxon>
        <taxon>Pseudomonadota</taxon>
        <taxon>Gammaproteobacteria</taxon>
        <taxon>Moraxellales</taxon>
        <taxon>Moraxellaceae</taxon>
        <taxon>Acinetobacter</taxon>
    </lineage>
</organism>
<dbReference type="InterPro" id="IPR001633">
    <property type="entry name" value="EAL_dom"/>
</dbReference>
<protein>
    <recommendedName>
        <fullName evidence="1">cyclic-guanylate-specific phosphodiesterase</fullName>
        <ecNumber evidence="1">3.1.4.52</ecNumber>
    </recommendedName>
</protein>
<dbReference type="Pfam" id="PF13185">
    <property type="entry name" value="GAF_2"/>
    <property type="match status" value="1"/>
</dbReference>
<dbReference type="SMART" id="SM00267">
    <property type="entry name" value="GGDEF"/>
    <property type="match status" value="1"/>
</dbReference>
<dbReference type="Pfam" id="PF08448">
    <property type="entry name" value="PAS_4"/>
    <property type="match status" value="1"/>
</dbReference>
<dbReference type="CDD" id="cd01949">
    <property type="entry name" value="GGDEF"/>
    <property type="match status" value="1"/>
</dbReference>
<dbReference type="RefSeq" id="WP_004898317.1">
    <property type="nucleotide sequence ID" value="NZ_BBTI01000010.1"/>
</dbReference>
<dbReference type="SUPFAM" id="SSF55781">
    <property type="entry name" value="GAF domain-like"/>
    <property type="match status" value="1"/>
</dbReference>
<dbReference type="PANTHER" id="PTHR44757:SF2">
    <property type="entry name" value="BIOFILM ARCHITECTURE MAINTENANCE PROTEIN MBAA"/>
    <property type="match status" value="1"/>
</dbReference>
<dbReference type="AlphaFoldDB" id="V2U4T5"/>
<dbReference type="Gene3D" id="3.20.20.450">
    <property type="entry name" value="EAL domain"/>
    <property type="match status" value="1"/>
</dbReference>
<dbReference type="OrthoDB" id="9804951at2"/>
<dbReference type="PROSITE" id="PS50112">
    <property type="entry name" value="PAS"/>
    <property type="match status" value="2"/>
</dbReference>
<evidence type="ECO:0000259" key="5">
    <source>
        <dbReference type="PROSITE" id="PS50883"/>
    </source>
</evidence>
<evidence type="ECO:0000259" key="6">
    <source>
        <dbReference type="PROSITE" id="PS50887"/>
    </source>
</evidence>
<dbReference type="CDD" id="cd01948">
    <property type="entry name" value="EAL"/>
    <property type="match status" value="1"/>
</dbReference>
<keyword evidence="2" id="KW-0973">c-di-GMP</keyword>
<dbReference type="SUPFAM" id="SSF55073">
    <property type="entry name" value="Nucleotide cyclase"/>
    <property type="match status" value="1"/>
</dbReference>
<dbReference type="InterPro" id="IPR000014">
    <property type="entry name" value="PAS"/>
</dbReference>
<dbReference type="InterPro" id="IPR035919">
    <property type="entry name" value="EAL_sf"/>
</dbReference>
<evidence type="ECO:0000256" key="1">
    <source>
        <dbReference type="ARBA" id="ARBA00012282"/>
    </source>
</evidence>
<feature type="domain" description="GGDEF" evidence="6">
    <location>
        <begin position="458"/>
        <end position="591"/>
    </location>
</feature>
<dbReference type="Pfam" id="PF00563">
    <property type="entry name" value="EAL"/>
    <property type="match status" value="1"/>
</dbReference>
<evidence type="ECO:0000313" key="7">
    <source>
        <dbReference type="EMBL" id="ESK49153.1"/>
    </source>
</evidence>
<dbReference type="InterPro" id="IPR029016">
    <property type="entry name" value="GAF-like_dom_sf"/>
</dbReference>
<keyword evidence="8" id="KW-1185">Reference proteome</keyword>
<dbReference type="PROSITE" id="PS50887">
    <property type="entry name" value="GGDEF"/>
    <property type="match status" value="1"/>
</dbReference>
<dbReference type="EMBL" id="AYEU01000010">
    <property type="protein sequence ID" value="ESK49153.1"/>
    <property type="molecule type" value="Genomic_DNA"/>
</dbReference>
<dbReference type="InterPro" id="IPR052155">
    <property type="entry name" value="Biofilm_reg_signaling"/>
</dbReference>
<feature type="domain" description="PAS" evidence="3">
    <location>
        <begin position="299"/>
        <end position="371"/>
    </location>
</feature>
<dbReference type="InterPro" id="IPR035965">
    <property type="entry name" value="PAS-like_dom_sf"/>
</dbReference>
<evidence type="ECO:0000313" key="8">
    <source>
        <dbReference type="Proteomes" id="UP000018418"/>
    </source>
</evidence>
<evidence type="ECO:0000259" key="3">
    <source>
        <dbReference type="PROSITE" id="PS50112"/>
    </source>
</evidence>
<dbReference type="Pfam" id="PF00990">
    <property type="entry name" value="GGDEF"/>
    <property type="match status" value="1"/>
</dbReference>
<dbReference type="SMART" id="SM00052">
    <property type="entry name" value="EAL"/>
    <property type="match status" value="1"/>
</dbReference>
<dbReference type="FunFam" id="3.20.20.450:FF:000001">
    <property type="entry name" value="Cyclic di-GMP phosphodiesterase yahA"/>
    <property type="match status" value="1"/>
</dbReference>
<dbReference type="SUPFAM" id="SSF55785">
    <property type="entry name" value="PYP-like sensor domain (PAS domain)"/>
    <property type="match status" value="2"/>
</dbReference>
<dbReference type="InterPro" id="IPR000160">
    <property type="entry name" value="GGDEF_dom"/>
</dbReference>
<evidence type="ECO:0000256" key="2">
    <source>
        <dbReference type="ARBA" id="ARBA00022636"/>
    </source>
</evidence>
<dbReference type="PANTHER" id="PTHR44757">
    <property type="entry name" value="DIGUANYLATE CYCLASE DGCP"/>
    <property type="match status" value="1"/>
</dbReference>
<dbReference type="PROSITE" id="PS50113">
    <property type="entry name" value="PAC"/>
    <property type="match status" value="2"/>
</dbReference>